<organism evidence="1 2">
    <name type="scientific">Lasius platythorax</name>
    <dbReference type="NCBI Taxonomy" id="488582"/>
    <lineage>
        <taxon>Eukaryota</taxon>
        <taxon>Metazoa</taxon>
        <taxon>Ecdysozoa</taxon>
        <taxon>Arthropoda</taxon>
        <taxon>Hexapoda</taxon>
        <taxon>Insecta</taxon>
        <taxon>Pterygota</taxon>
        <taxon>Neoptera</taxon>
        <taxon>Endopterygota</taxon>
        <taxon>Hymenoptera</taxon>
        <taxon>Apocrita</taxon>
        <taxon>Aculeata</taxon>
        <taxon>Formicoidea</taxon>
        <taxon>Formicidae</taxon>
        <taxon>Formicinae</taxon>
        <taxon>Lasius</taxon>
        <taxon>Lasius</taxon>
    </lineage>
</organism>
<dbReference type="EMBL" id="OZ034829">
    <property type="protein sequence ID" value="CAL1685547.1"/>
    <property type="molecule type" value="Genomic_DNA"/>
</dbReference>
<sequence length="112" mass="12686">MRLLFGSFSNRLGSAVYYPHIRHTAYVYANYYTLIYVTDFGLPTLSVTITKIFALRLYVLYMSYGTPQRTRGRICAMTCVVPVHEHGAVHGIVRQSVSDIPIGCHCKKLVEP</sequence>
<accession>A0AAV2NZ42</accession>
<protein>
    <submittedName>
        <fullName evidence="1">Uncharacterized protein</fullName>
    </submittedName>
</protein>
<evidence type="ECO:0000313" key="2">
    <source>
        <dbReference type="Proteomes" id="UP001497644"/>
    </source>
</evidence>
<reference evidence="1" key="1">
    <citation type="submission" date="2024-04" db="EMBL/GenBank/DDBJ databases">
        <authorList>
            <consortium name="Molecular Ecology Group"/>
        </authorList>
    </citation>
    <scope>NUCLEOTIDE SEQUENCE</scope>
</reference>
<dbReference type="AlphaFoldDB" id="A0AAV2NZ42"/>
<name>A0AAV2NZ42_9HYME</name>
<proteinExistence type="predicted"/>
<evidence type="ECO:0000313" key="1">
    <source>
        <dbReference type="EMBL" id="CAL1685547.1"/>
    </source>
</evidence>
<keyword evidence="2" id="KW-1185">Reference proteome</keyword>
<gene>
    <name evidence="1" type="ORF">LPLAT_LOCUS11005</name>
</gene>
<dbReference type="Proteomes" id="UP001497644">
    <property type="component" value="Chromosome 6"/>
</dbReference>